<dbReference type="PROSITE" id="PS50902">
    <property type="entry name" value="FLAVODOXIN_LIKE"/>
    <property type="match status" value="1"/>
</dbReference>
<dbReference type="InterPro" id="IPR029039">
    <property type="entry name" value="Flavoprotein-like_sf"/>
</dbReference>
<gene>
    <name evidence="3" type="ORF">GCM10025874_00910</name>
</gene>
<sequence>MSDLLIPADASFGSAALALAAQPAPGSLFAGTPFSESQQAWLNGFLAGLAAMKRNMEDGQAAPTTTLEILYGSQTGNSEMLAQQLERSRAARGTVRTSPSSTP</sequence>
<comment type="caution">
    <text evidence="3">The sequence shown here is derived from an EMBL/GenBank/DDBJ whole genome shotgun (WGS) entry which is preliminary data.</text>
</comment>
<dbReference type="Gene3D" id="3.40.50.360">
    <property type="match status" value="1"/>
</dbReference>
<dbReference type="EMBL" id="BSUL01000001">
    <property type="protein sequence ID" value="GMA26838.1"/>
    <property type="molecule type" value="Genomic_DNA"/>
</dbReference>
<accession>A0AA37U9X4</accession>
<feature type="region of interest" description="Disordered" evidence="1">
    <location>
        <begin position="78"/>
        <end position="103"/>
    </location>
</feature>
<evidence type="ECO:0000313" key="3">
    <source>
        <dbReference type="EMBL" id="GMA26838.1"/>
    </source>
</evidence>
<evidence type="ECO:0000256" key="1">
    <source>
        <dbReference type="SAM" id="MobiDB-lite"/>
    </source>
</evidence>
<proteinExistence type="predicted"/>
<organism evidence="3 4">
    <name type="scientific">Arenivirga flava</name>
    <dbReference type="NCBI Taxonomy" id="1930060"/>
    <lineage>
        <taxon>Bacteria</taxon>
        <taxon>Bacillati</taxon>
        <taxon>Actinomycetota</taxon>
        <taxon>Actinomycetes</taxon>
        <taxon>Micrococcales</taxon>
        <taxon>Microbacteriaceae</taxon>
        <taxon>Arenivirga</taxon>
    </lineage>
</organism>
<dbReference type="InterPro" id="IPR008254">
    <property type="entry name" value="Flavodoxin/NO_synth"/>
</dbReference>
<name>A0AA37U9X4_9MICO</name>
<dbReference type="AlphaFoldDB" id="A0AA37U9X4"/>
<dbReference type="GO" id="GO:0010181">
    <property type="term" value="F:FMN binding"/>
    <property type="evidence" value="ECO:0007669"/>
    <property type="project" value="InterPro"/>
</dbReference>
<reference evidence="3 4" key="1">
    <citation type="journal article" date="2014" name="Int. J. Syst. Evol. Microbiol.">
        <title>Complete genome sequence of Corynebacterium casei LMG S-19264T (=DSM 44701T), isolated from a smear-ripened cheese.</title>
        <authorList>
            <consortium name="US DOE Joint Genome Institute (JGI-PGF)"/>
            <person name="Walter F."/>
            <person name="Albersmeier A."/>
            <person name="Kalinowski J."/>
            <person name="Ruckert C."/>
        </authorList>
    </citation>
    <scope>NUCLEOTIDE SEQUENCE [LARGE SCALE GENOMIC DNA]</scope>
    <source>
        <strain evidence="3 4">NBRC 112289</strain>
    </source>
</reference>
<protein>
    <recommendedName>
        <fullName evidence="2">Flavodoxin-like domain-containing protein</fullName>
    </recommendedName>
</protein>
<feature type="domain" description="Flavodoxin-like" evidence="2">
    <location>
        <begin position="67"/>
        <end position="103"/>
    </location>
</feature>
<keyword evidence="4" id="KW-1185">Reference proteome</keyword>
<evidence type="ECO:0000259" key="2">
    <source>
        <dbReference type="PROSITE" id="PS50902"/>
    </source>
</evidence>
<evidence type="ECO:0000313" key="4">
    <source>
        <dbReference type="Proteomes" id="UP001157160"/>
    </source>
</evidence>
<dbReference type="Proteomes" id="UP001157160">
    <property type="component" value="Unassembled WGS sequence"/>
</dbReference>
<dbReference type="SUPFAM" id="SSF52218">
    <property type="entry name" value="Flavoproteins"/>
    <property type="match status" value="1"/>
</dbReference>